<organism evidence="2">
    <name type="scientific">viral metagenome</name>
    <dbReference type="NCBI Taxonomy" id="1070528"/>
    <lineage>
        <taxon>unclassified sequences</taxon>
        <taxon>metagenomes</taxon>
        <taxon>organismal metagenomes</taxon>
    </lineage>
</organism>
<dbReference type="AlphaFoldDB" id="A0A6M3KG76"/>
<sequence length="98" mass="11402">MKRETEGGDIEKRGRMAEDLMRMPGWNAVVMPYFEKMTQKAFQVWLNKDEEEPIDKKAILETKLGAKIAEGFTQYIRSVVNAGAMYSEQRKGERRNDK</sequence>
<gene>
    <name evidence="2" type="ORF">MM415A00639_0005</name>
    <name evidence="1" type="ORF">MM415B00913_0022</name>
</gene>
<dbReference type="EMBL" id="MT141447">
    <property type="protein sequence ID" value="QJA61624.1"/>
    <property type="molecule type" value="Genomic_DNA"/>
</dbReference>
<evidence type="ECO:0000313" key="2">
    <source>
        <dbReference type="EMBL" id="QJA80820.1"/>
    </source>
</evidence>
<proteinExistence type="predicted"/>
<dbReference type="EMBL" id="MT142437">
    <property type="protein sequence ID" value="QJA80820.1"/>
    <property type="molecule type" value="Genomic_DNA"/>
</dbReference>
<reference evidence="2" key="1">
    <citation type="submission" date="2020-03" db="EMBL/GenBank/DDBJ databases">
        <title>The deep terrestrial virosphere.</title>
        <authorList>
            <person name="Holmfeldt K."/>
            <person name="Nilsson E."/>
            <person name="Simone D."/>
            <person name="Lopez-Fernandez M."/>
            <person name="Wu X."/>
            <person name="de Brujin I."/>
            <person name="Lundin D."/>
            <person name="Andersson A."/>
            <person name="Bertilsson S."/>
            <person name="Dopson M."/>
        </authorList>
    </citation>
    <scope>NUCLEOTIDE SEQUENCE</scope>
    <source>
        <strain evidence="2">MM415A00639</strain>
        <strain evidence="1">MM415B00913</strain>
    </source>
</reference>
<accession>A0A6M3KG76</accession>
<name>A0A6M3KG76_9ZZZZ</name>
<protein>
    <submittedName>
        <fullName evidence="2">Uncharacterized protein</fullName>
    </submittedName>
</protein>
<evidence type="ECO:0000313" key="1">
    <source>
        <dbReference type="EMBL" id="QJA61624.1"/>
    </source>
</evidence>